<feature type="compositionally biased region" description="Basic and acidic residues" evidence="1">
    <location>
        <begin position="16"/>
        <end position="26"/>
    </location>
</feature>
<evidence type="ECO:0000313" key="3">
    <source>
        <dbReference type="WBParaSite" id="nRc.2.0.1.t16979-RA"/>
    </source>
</evidence>
<evidence type="ECO:0000313" key="2">
    <source>
        <dbReference type="Proteomes" id="UP000887565"/>
    </source>
</evidence>
<evidence type="ECO:0000256" key="1">
    <source>
        <dbReference type="SAM" id="MobiDB-lite"/>
    </source>
</evidence>
<reference evidence="3" key="1">
    <citation type="submission" date="2022-11" db="UniProtKB">
        <authorList>
            <consortium name="WormBaseParasite"/>
        </authorList>
    </citation>
    <scope>IDENTIFICATION</scope>
</reference>
<accession>A0A915IUB6</accession>
<dbReference type="AlphaFoldDB" id="A0A915IUB6"/>
<dbReference type="SUPFAM" id="SSF51120">
    <property type="entry name" value="beta-Roll"/>
    <property type="match status" value="1"/>
</dbReference>
<feature type="compositionally biased region" description="Polar residues" evidence="1">
    <location>
        <begin position="27"/>
        <end position="39"/>
    </location>
</feature>
<sequence>MYVDKKKETEITQYENKTEKLDKSTDIEMNNFHQPTNPIERSPFGRLNIPLTANVLENFQQLPLTNPVRSLRFNEPIHMAVSEHLGQSHVSPFNNFQIQGPSVPKNFYFQFFIGLLAAARLEPGNKITAAYTRQYENLLQILVTYGETEMHSHSIFYGKLNVDNSPEIALERELQPLSRHINDLDGTNIKTIESHVYDLVPHRPSSEISDERVGMQMNLRQKKKISTKGDFSPHGANIADFTSQPKRDELSYFFDQIRLTTSEPDVADLNMLAQNALLQVPRSETPGNGYIAGYLHGLMFSALPDKYYHRVLTANFPSIRFDPVGMQVYFPATVQRPDEHLLIDSDPYDINRHNGYDVFDQLTNVNHETQITETRLVVSENRFDPLSSTLLQWNIENLAQNLHTDIVFSTPSDAQDLKENIEYYSGVVKKMLNRKSIRCNLHSLEDVRAFLIGTFRAELKKNVKISKSNEKVVDALLVEKEFQFGPAPDLLTTFGVDQNIIQPIDTLITTHKSHHILGMNFQFDNGQISFQPFSMTADEAANRFAFAELPKFNLIPSLEEINRVSDKPLFATSDEETQARQMLHENMQHMKNIDKKSEYFEKSPNGKVTDGMTQRLEILNDVAKVCHYAGQALMVRDLVSDVYNVDYVKNPNDTSAELNMAVDGAFLAIDLITLGIEGLASAGLISGSIAAMANPIGAALGMALIIGLNVYQVVKTIENIQKFVTLNDQELLMYHVVRNAGFETIATDVMEDQLDGQIRGHSYMCHNSFGLQLKNSTPGKAAYFDLGDGHDMISGFIDKSNLFHLGNGRKYIKGGEGNDIFFLEGAHATGYLNGSSGEDTVDMSGMNTPEFVLLSSGNDVVYSNGLNLIDIETVVGRFNIHETVICGCSLRTVRTLGGRRDEPDLIVAKDHDCNYETTLYLDDNTNVSINQVQGNFKHVVNMKQRSEKK</sequence>
<proteinExistence type="predicted"/>
<protein>
    <submittedName>
        <fullName evidence="3">Uncharacterized protein</fullName>
    </submittedName>
</protein>
<feature type="region of interest" description="Disordered" evidence="1">
    <location>
        <begin position="16"/>
        <end position="43"/>
    </location>
</feature>
<name>A0A915IUB6_ROMCU</name>
<keyword evidence="2" id="KW-1185">Reference proteome</keyword>
<dbReference type="Proteomes" id="UP000887565">
    <property type="component" value="Unplaced"/>
</dbReference>
<organism evidence="2 3">
    <name type="scientific">Romanomermis culicivorax</name>
    <name type="common">Nematode worm</name>
    <dbReference type="NCBI Taxonomy" id="13658"/>
    <lineage>
        <taxon>Eukaryota</taxon>
        <taxon>Metazoa</taxon>
        <taxon>Ecdysozoa</taxon>
        <taxon>Nematoda</taxon>
        <taxon>Enoplea</taxon>
        <taxon>Dorylaimia</taxon>
        <taxon>Mermithida</taxon>
        <taxon>Mermithoidea</taxon>
        <taxon>Mermithidae</taxon>
        <taxon>Romanomermis</taxon>
    </lineage>
</organism>
<dbReference type="WBParaSite" id="nRc.2.0.1.t16979-RA">
    <property type="protein sequence ID" value="nRc.2.0.1.t16979-RA"/>
    <property type="gene ID" value="nRc.2.0.1.g16979"/>
</dbReference>
<dbReference type="InterPro" id="IPR011049">
    <property type="entry name" value="Serralysin-like_metalloprot_C"/>
</dbReference>